<accession>A0A6C0CHU0</accession>
<reference evidence="2" key="1">
    <citation type="journal article" date="2020" name="Nature">
        <title>Giant virus diversity and host interactions through global metagenomics.</title>
        <authorList>
            <person name="Schulz F."/>
            <person name="Roux S."/>
            <person name="Paez-Espino D."/>
            <person name="Jungbluth S."/>
            <person name="Walsh D.A."/>
            <person name="Denef V.J."/>
            <person name="McMahon K.D."/>
            <person name="Konstantinidis K.T."/>
            <person name="Eloe-Fadrosh E.A."/>
            <person name="Kyrpides N.C."/>
            <person name="Woyke T."/>
        </authorList>
    </citation>
    <scope>NUCLEOTIDE SEQUENCE</scope>
    <source>
        <strain evidence="2">GVMAG-M-3300020727-4</strain>
    </source>
</reference>
<proteinExistence type="predicted"/>
<dbReference type="AlphaFoldDB" id="A0A6C0CHU0"/>
<protein>
    <submittedName>
        <fullName evidence="2">Uncharacterized protein</fullName>
    </submittedName>
</protein>
<evidence type="ECO:0000313" key="2">
    <source>
        <dbReference type="EMBL" id="QHT03135.1"/>
    </source>
</evidence>
<keyword evidence="1" id="KW-0175">Coiled coil</keyword>
<sequence>MDNKYVCFECFKNITAEEEDFIKSQMDNLPSIIKNRYLEEYIKPPEPIITNNTNVGNINATASNINTSNTTINYITNTTRPIKVYKLVKRLVDGIERDMVLIDLEDYRLATGDYRPSSVFENLELKEKELKREETQKERELKEIKIIERLEELDKRDKIKSNEPELKARREVEIAASRNKLIRQRKQELLDEYKHIPNAKIETCKFCKEYKVYPIHYLDDDNNKFLINYTKYDDGKRTSYKSYGCIDCYDKELQKKEEMKLKYTEYCHICKCQFTAVNEDDFAKHMKSAKHNKNIELQKLKKLEEDTPETEKPKIDLSKFNIRQLQNICSKSLDENGTYRINNYTRLSKKELLEKMNENYGFLVLT</sequence>
<organism evidence="2">
    <name type="scientific">viral metagenome</name>
    <dbReference type="NCBI Taxonomy" id="1070528"/>
    <lineage>
        <taxon>unclassified sequences</taxon>
        <taxon>metagenomes</taxon>
        <taxon>organismal metagenomes</taxon>
    </lineage>
</organism>
<evidence type="ECO:0000256" key="1">
    <source>
        <dbReference type="SAM" id="Coils"/>
    </source>
</evidence>
<feature type="coiled-coil region" evidence="1">
    <location>
        <begin position="120"/>
        <end position="150"/>
    </location>
</feature>
<dbReference type="EMBL" id="MN739406">
    <property type="protein sequence ID" value="QHT03135.1"/>
    <property type="molecule type" value="Genomic_DNA"/>
</dbReference>
<name>A0A6C0CHU0_9ZZZZ</name>